<reference evidence="3" key="1">
    <citation type="submission" date="2016-09" db="EMBL/GenBank/DDBJ databases">
        <authorList>
            <person name="Gulvik C.A."/>
        </authorList>
    </citation>
    <scope>NUCLEOTIDE SEQUENCE [LARGE SCALE GENOMIC DNA]</scope>
    <source>
        <strain evidence="3">DSM 23328</strain>
    </source>
</reference>
<dbReference type="Proteomes" id="UP000094068">
    <property type="component" value="Unassembled WGS sequence"/>
</dbReference>
<organism evidence="2 3">
    <name type="scientific">Enterococcus ureasiticus</name>
    <dbReference type="NCBI Taxonomy" id="903984"/>
    <lineage>
        <taxon>Bacteria</taxon>
        <taxon>Bacillati</taxon>
        <taxon>Bacillota</taxon>
        <taxon>Bacilli</taxon>
        <taxon>Lactobacillales</taxon>
        <taxon>Enterococcaceae</taxon>
        <taxon>Enterococcus</taxon>
    </lineage>
</organism>
<feature type="transmembrane region" description="Helical" evidence="1">
    <location>
        <begin position="194"/>
        <end position="213"/>
    </location>
</feature>
<dbReference type="InterPro" id="IPR008875">
    <property type="entry name" value="TraX"/>
</dbReference>
<evidence type="ECO:0000313" key="2">
    <source>
        <dbReference type="EMBL" id="OEG11453.1"/>
    </source>
</evidence>
<feature type="transmembrane region" description="Helical" evidence="1">
    <location>
        <begin position="117"/>
        <end position="135"/>
    </location>
</feature>
<feature type="transmembrane region" description="Helical" evidence="1">
    <location>
        <begin position="225"/>
        <end position="245"/>
    </location>
</feature>
<name>A0A1E5GFF4_9ENTE</name>
<keyword evidence="1" id="KW-0472">Membrane</keyword>
<feature type="transmembrane region" description="Helical" evidence="1">
    <location>
        <begin position="93"/>
        <end position="110"/>
    </location>
</feature>
<keyword evidence="1" id="KW-0812">Transmembrane</keyword>
<dbReference type="Pfam" id="PF05857">
    <property type="entry name" value="TraX"/>
    <property type="match status" value="1"/>
</dbReference>
<accession>A0A1E5GFF4</accession>
<dbReference type="EMBL" id="MIJZ01000013">
    <property type="protein sequence ID" value="OEG11453.1"/>
    <property type="molecule type" value="Genomic_DNA"/>
</dbReference>
<dbReference type="STRING" id="903984.BCR21_09150"/>
<evidence type="ECO:0008006" key="4">
    <source>
        <dbReference type="Google" id="ProtNLM"/>
    </source>
</evidence>
<dbReference type="RefSeq" id="WP_069646221.1">
    <property type="nucleotide sequence ID" value="NZ_MIJZ01000013.1"/>
</dbReference>
<feature type="transmembrane region" description="Helical" evidence="1">
    <location>
        <begin position="141"/>
        <end position="157"/>
    </location>
</feature>
<evidence type="ECO:0000313" key="3">
    <source>
        <dbReference type="Proteomes" id="UP000094068"/>
    </source>
</evidence>
<feature type="transmembrane region" description="Helical" evidence="1">
    <location>
        <begin position="164"/>
        <end position="182"/>
    </location>
</feature>
<sequence>MNGNQIKLIMMGLMLLDHLLPLLPPQFNTPVGMITRCVAMFFAFMAVEGFHYTRSRKKYLLRLYSWAAIMFVGNTLINTLIIKNPMYQIQNNIFLTLSFGVTILTLIDFSKRVKKPVLKIGTIILAIILVLAVSLDFIPTEGGLIVIPFMLLSYFFRDNAKKRDISYIILSIPLLLLAIVGLPEYSFETIKESLAANPEFLFITVIPFIHLYNGKKGSNNPFFKYFFYVFYPAHLWIITLVAWYLHQG</sequence>
<protein>
    <recommendedName>
        <fullName evidence="4">Beta-carotene 15,15'-monooxygenase</fullName>
    </recommendedName>
</protein>
<feature type="transmembrane region" description="Helical" evidence="1">
    <location>
        <begin position="59"/>
        <end position="81"/>
    </location>
</feature>
<keyword evidence="3" id="KW-1185">Reference proteome</keyword>
<dbReference type="OrthoDB" id="9781069at2"/>
<comment type="caution">
    <text evidence="2">The sequence shown here is derived from an EMBL/GenBank/DDBJ whole genome shotgun (WGS) entry which is preliminary data.</text>
</comment>
<dbReference type="AlphaFoldDB" id="A0A1E5GFF4"/>
<evidence type="ECO:0000256" key="1">
    <source>
        <dbReference type="SAM" id="Phobius"/>
    </source>
</evidence>
<feature type="transmembrane region" description="Helical" evidence="1">
    <location>
        <begin position="27"/>
        <end position="47"/>
    </location>
</feature>
<keyword evidence="1" id="KW-1133">Transmembrane helix</keyword>
<proteinExistence type="predicted"/>
<gene>
    <name evidence="2" type="ORF">BCR21_09150</name>
</gene>